<accession>A0A267FL33</accession>
<protein>
    <submittedName>
        <fullName evidence="2">Uncharacterized protein</fullName>
    </submittedName>
</protein>
<name>A0A267FL33_9PLAT</name>
<dbReference type="Proteomes" id="UP000215902">
    <property type="component" value="Unassembled WGS sequence"/>
</dbReference>
<feature type="chain" id="PRO_5013034970" evidence="1">
    <location>
        <begin position="37"/>
        <end position="238"/>
    </location>
</feature>
<keyword evidence="1" id="KW-0732">Signal</keyword>
<organism evidence="2 3">
    <name type="scientific">Macrostomum lignano</name>
    <dbReference type="NCBI Taxonomy" id="282301"/>
    <lineage>
        <taxon>Eukaryota</taxon>
        <taxon>Metazoa</taxon>
        <taxon>Spiralia</taxon>
        <taxon>Lophotrochozoa</taxon>
        <taxon>Platyhelminthes</taxon>
        <taxon>Rhabditophora</taxon>
        <taxon>Macrostomorpha</taxon>
        <taxon>Macrostomida</taxon>
        <taxon>Macrostomidae</taxon>
        <taxon>Macrostomum</taxon>
    </lineage>
</organism>
<comment type="caution">
    <text evidence="2">The sequence shown here is derived from an EMBL/GenBank/DDBJ whole genome shotgun (WGS) entry which is preliminary data.</text>
</comment>
<proteinExistence type="predicted"/>
<dbReference type="AlphaFoldDB" id="A0A267FL33"/>
<sequence>LSHPSSATGMATGKMLTGYRLHLLPLLLLLLGAAAAHLGEAVAAEPEEKLAAEAESPVEENLLEPADEAEADNLEALELLDDPDVYDLSPEEEVQLQQKWRRFRFRLPRIRLPRIRLPRIRLPRIRLRRIRLPRIRLPRIRLPRIRLRRFRLRLPRIRRIFRKLNVFRHLKKGLNKLKGLLKRRPNLEHMLAPIVSQANEALVNILNGLEAQAGQIKETQKLVRDLATTFEALRKAAT</sequence>
<feature type="non-terminal residue" evidence="2">
    <location>
        <position position="1"/>
    </location>
</feature>
<evidence type="ECO:0000313" key="2">
    <source>
        <dbReference type="EMBL" id="PAA74498.1"/>
    </source>
</evidence>
<evidence type="ECO:0000256" key="1">
    <source>
        <dbReference type="SAM" id="SignalP"/>
    </source>
</evidence>
<reference evidence="2 3" key="1">
    <citation type="submission" date="2017-06" db="EMBL/GenBank/DDBJ databases">
        <title>A platform for efficient transgenesis in Macrostomum lignano, a flatworm model organism for stem cell research.</title>
        <authorList>
            <person name="Berezikov E."/>
        </authorList>
    </citation>
    <scope>NUCLEOTIDE SEQUENCE [LARGE SCALE GENOMIC DNA]</scope>
    <source>
        <strain evidence="2">DV1</strain>
        <tissue evidence="2">Whole organism</tissue>
    </source>
</reference>
<feature type="signal peptide" evidence="1">
    <location>
        <begin position="1"/>
        <end position="36"/>
    </location>
</feature>
<evidence type="ECO:0000313" key="3">
    <source>
        <dbReference type="Proteomes" id="UP000215902"/>
    </source>
</evidence>
<gene>
    <name evidence="2" type="ORF">BOX15_Mlig026096g1</name>
</gene>
<keyword evidence="3" id="KW-1185">Reference proteome</keyword>
<dbReference type="EMBL" id="NIVC01000944">
    <property type="protein sequence ID" value="PAA74498.1"/>
    <property type="molecule type" value="Genomic_DNA"/>
</dbReference>